<protein>
    <submittedName>
        <fullName evidence="3">Gemin 5</fullName>
    </submittedName>
</protein>
<dbReference type="PANTHER" id="PTHR46362:SF1">
    <property type="entry name" value="GEM-ASSOCIATED PROTEIN 5"/>
    <property type="match status" value="1"/>
</dbReference>
<dbReference type="KEGG" id="dpl:KGM_202047"/>
<accession>A0A212EKL3</accession>
<dbReference type="Proteomes" id="UP000007151">
    <property type="component" value="Unassembled WGS sequence"/>
</dbReference>
<dbReference type="InterPro" id="IPR015943">
    <property type="entry name" value="WD40/YVTN_repeat-like_dom_sf"/>
</dbReference>
<dbReference type="PROSITE" id="PS50082">
    <property type="entry name" value="WD_REPEATS_2"/>
    <property type="match status" value="2"/>
</dbReference>
<dbReference type="Pfam" id="PF23774">
    <property type="entry name" value="TPR_GEMI5"/>
    <property type="match status" value="1"/>
</dbReference>
<dbReference type="EMBL" id="AGBW02014249">
    <property type="protein sequence ID" value="OWR42023.1"/>
    <property type="molecule type" value="Genomic_DNA"/>
</dbReference>
<organism evidence="3 4">
    <name type="scientific">Danaus plexippus plexippus</name>
    <dbReference type="NCBI Taxonomy" id="278856"/>
    <lineage>
        <taxon>Eukaryota</taxon>
        <taxon>Metazoa</taxon>
        <taxon>Ecdysozoa</taxon>
        <taxon>Arthropoda</taxon>
        <taxon>Hexapoda</taxon>
        <taxon>Insecta</taxon>
        <taxon>Pterygota</taxon>
        <taxon>Neoptera</taxon>
        <taxon>Endopterygota</taxon>
        <taxon>Lepidoptera</taxon>
        <taxon>Glossata</taxon>
        <taxon>Ditrysia</taxon>
        <taxon>Papilionoidea</taxon>
        <taxon>Nymphalidae</taxon>
        <taxon>Danainae</taxon>
        <taxon>Danaini</taxon>
        <taxon>Danaina</taxon>
        <taxon>Danaus</taxon>
        <taxon>Danaus</taxon>
    </lineage>
</organism>
<reference evidence="3 4" key="1">
    <citation type="journal article" date="2011" name="Cell">
        <title>The monarch butterfly genome yields insights into long-distance migration.</title>
        <authorList>
            <person name="Zhan S."/>
            <person name="Merlin C."/>
            <person name="Boore J.L."/>
            <person name="Reppert S.M."/>
        </authorList>
    </citation>
    <scope>NUCLEOTIDE SEQUENCE [LARGE SCALE GENOMIC DNA]</scope>
    <source>
        <strain evidence="3">F-2</strain>
    </source>
</reference>
<evidence type="ECO:0000259" key="1">
    <source>
        <dbReference type="Pfam" id="PF23774"/>
    </source>
</evidence>
<gene>
    <name evidence="3" type="ORF">KGM_202047</name>
</gene>
<name>A0A212EKL3_DANPL</name>
<dbReference type="SUPFAM" id="SSF50978">
    <property type="entry name" value="WD40 repeat-like"/>
    <property type="match status" value="1"/>
</dbReference>
<comment type="caution">
    <text evidence="3">The sequence shown here is derived from an EMBL/GenBank/DDBJ whole genome shotgun (WGS) entry which is preliminary data.</text>
</comment>
<feature type="domain" description="Gem-associated protein 5 second beta-propeller" evidence="2">
    <location>
        <begin position="541"/>
        <end position="841"/>
    </location>
</feature>
<dbReference type="InterPro" id="IPR001680">
    <property type="entry name" value="WD40_rpt"/>
</dbReference>
<feature type="domain" description="Gem-associated protein 5 TPR" evidence="1">
    <location>
        <begin position="968"/>
        <end position="1185"/>
    </location>
</feature>
<sequence>MDETVIFPSPNWFQASVIAISHDGWLIYGGPIKSLCILEPLHSEHDGVFKHNQSYRAHVMNKAHLEKITSVDISKEWPEKKLVLTGSADGCVKQWNLEHFKNSIRLKSTLSHEIHYNDKEDVAGLGYSTDVFAITVGGYGNIVKWDLKSNVVKTYNQFLKSFKPTCVACSQHTPLNVAVGTKQGVVFVLDLNGNGKIVYKVRGQDDEIINLSWCPQYEVILKKTLKESQNRTHLESKLDKLKLKDAEEDLNDSGISKNLPEDSFDESIAQEDDMFDIYKDHEADEFGHKKFQPTDIIVKLKKETPSGDFLAECLKLKEAIINKKNDKESSIATLVDALDKTHVDSNDCGENKTDVNEIQTDGDDLHKTDNAGEVTEETQSKNMEECSSHLHKHLLATIGKYGGVRLWSKSGKLVGSCVVPNAVNKNHRSKGPIATTLLWYKPDVLLIADGKSQLLECNPMKIDCRNKLDWQIVHSLHKRGLYAIATNAPRVQTENSNGSDDWLVWTIAQDRNIVCYSMERKEKISVHNTCGGFVYSIQHCPYDAKKIAVSVGDGAVRIWNTDTLVEDDSKLSMGHVTSYWQNVQGKVLTVAWHPTKENLLAFGTAEARVGLIDTSGKTERPARTLLPVLQGGVYSLCWGRNDQLYACGGGKLVVYNTDAIDKDPMPIKVQFEGKQWELSSVLFHSRGLVCGGVNGALAVLDPDTNEILTASFIFGKMIYTTEWHPQQTSTSSEDSIYRDLIAVSSLDKACSIIIVEYNDKGDGPKIHPFKTLSGHTATVLQLSWNPHNDVQLLSTSHDTTVRIWDISSGECTHIFGGHCHASLSACWSSFPSLSNVVMSSGSDCCLRLWQVDRHTTDVYTDMFRKMAPGGAKKTKTKKAEIQELEKGEEQVATTFDTKASTKAPKKFLLPIISKQISPCTVYSVRQMLVKYWSDRNGTNEKVANGQPDVVEENVEGKEAEEKIVEFTKIFGTTNDLNEVLDMEMARHSTCNRWESCVVLNVLRGQMSDMVTSAAARGELCPFIVSLAPTVSHKFWKDATQMYLAQIDRMIAKGEEEKLSENKQYGGAIYRKACLQLCSHDVRAAVHTLVDARLFKEAYILGRVRHMDSIAEDTLKKWATDCLQTGNICMAAVCYLALGDPYQAALALSKSDDQELLGIASELAKESGQATFANHIEDKKTQILSETSENDEQLKKLPTKIDLLIDSVGTSEVTSDVI</sequence>
<dbReference type="GO" id="GO:0005634">
    <property type="term" value="C:nucleus"/>
    <property type="evidence" value="ECO:0007669"/>
    <property type="project" value="TreeGrafter"/>
</dbReference>
<evidence type="ECO:0000313" key="3">
    <source>
        <dbReference type="EMBL" id="OWR42023.1"/>
    </source>
</evidence>
<dbReference type="InterPro" id="IPR011047">
    <property type="entry name" value="Quinoprotein_ADH-like_sf"/>
</dbReference>
<dbReference type="Gene3D" id="2.130.10.10">
    <property type="entry name" value="YVTN repeat-like/Quinoprotein amine dehydrogenase"/>
    <property type="match status" value="2"/>
</dbReference>
<dbReference type="GO" id="GO:0000387">
    <property type="term" value="P:spliceosomal snRNP assembly"/>
    <property type="evidence" value="ECO:0007669"/>
    <property type="project" value="TreeGrafter"/>
</dbReference>
<dbReference type="OrthoDB" id="7326421at2759"/>
<dbReference type="PANTHER" id="PTHR46362">
    <property type="entry name" value="GEM-ASSOCIATED PROTEIN 5"/>
    <property type="match status" value="1"/>
</dbReference>
<dbReference type="InterPro" id="IPR052640">
    <property type="entry name" value="Gemin-5"/>
</dbReference>
<dbReference type="SMART" id="SM00320">
    <property type="entry name" value="WD40"/>
    <property type="match status" value="7"/>
</dbReference>
<dbReference type="InterPro" id="IPR056421">
    <property type="entry name" value="TPR_GEMI5"/>
</dbReference>
<dbReference type="PROSITE" id="PS50294">
    <property type="entry name" value="WD_REPEATS_REGION"/>
    <property type="match status" value="1"/>
</dbReference>
<dbReference type="AlphaFoldDB" id="A0A212EKL3"/>
<dbReference type="FunCoup" id="A0A212EKL3">
    <property type="interactions" value="1007"/>
</dbReference>
<dbReference type="InterPro" id="IPR036322">
    <property type="entry name" value="WD40_repeat_dom_sf"/>
</dbReference>
<evidence type="ECO:0000259" key="2">
    <source>
        <dbReference type="Pfam" id="PF23775"/>
    </source>
</evidence>
<dbReference type="STRING" id="278856.A0A212EKL3"/>
<evidence type="ECO:0000313" key="4">
    <source>
        <dbReference type="Proteomes" id="UP000007151"/>
    </source>
</evidence>
<dbReference type="InterPro" id="IPR019775">
    <property type="entry name" value="WD40_repeat_CS"/>
</dbReference>
<keyword evidence="4" id="KW-1185">Reference proteome</keyword>
<dbReference type="InterPro" id="IPR056424">
    <property type="entry name" value="Beta-prop_GEMI5_2nd"/>
</dbReference>
<dbReference type="Pfam" id="PF23775">
    <property type="entry name" value="Beta-prop_RIG_2nd"/>
    <property type="match status" value="1"/>
</dbReference>
<dbReference type="GO" id="GO:0003730">
    <property type="term" value="F:mRNA 3'-UTR binding"/>
    <property type="evidence" value="ECO:0007669"/>
    <property type="project" value="TreeGrafter"/>
</dbReference>
<proteinExistence type="predicted"/>
<dbReference type="Pfam" id="PF00400">
    <property type="entry name" value="WD40"/>
    <property type="match status" value="1"/>
</dbReference>
<dbReference type="GO" id="GO:0032797">
    <property type="term" value="C:SMN complex"/>
    <property type="evidence" value="ECO:0007669"/>
    <property type="project" value="TreeGrafter"/>
</dbReference>
<dbReference type="SUPFAM" id="SSF50998">
    <property type="entry name" value="Quinoprotein alcohol dehydrogenase-like"/>
    <property type="match status" value="1"/>
</dbReference>
<dbReference type="eggNOG" id="ENOG502QPYZ">
    <property type="taxonomic scope" value="Eukaryota"/>
</dbReference>
<dbReference type="PROSITE" id="PS00678">
    <property type="entry name" value="WD_REPEATS_1"/>
    <property type="match status" value="1"/>
</dbReference>